<keyword evidence="3" id="KW-1185">Reference proteome</keyword>
<comment type="caution">
    <text evidence="2">The sequence shown here is derived from an EMBL/GenBank/DDBJ whole genome shotgun (WGS) entry which is preliminary data.</text>
</comment>
<dbReference type="EMBL" id="JARKIB010000163">
    <property type="protein sequence ID" value="KAJ7729767.1"/>
    <property type="molecule type" value="Genomic_DNA"/>
</dbReference>
<dbReference type="GO" id="GO:0005783">
    <property type="term" value="C:endoplasmic reticulum"/>
    <property type="evidence" value="ECO:0007669"/>
    <property type="project" value="TreeGrafter"/>
</dbReference>
<dbReference type="GO" id="GO:0035269">
    <property type="term" value="P:protein O-linked glycosylation via mannose"/>
    <property type="evidence" value="ECO:0007669"/>
    <property type="project" value="TreeGrafter"/>
</dbReference>
<feature type="compositionally biased region" description="Basic and acidic residues" evidence="1">
    <location>
        <begin position="174"/>
        <end position="196"/>
    </location>
</feature>
<proteinExistence type="predicted"/>
<dbReference type="Proteomes" id="UP001215598">
    <property type="component" value="Unassembled WGS sequence"/>
</dbReference>
<accession>A0AAD7HXV7</accession>
<gene>
    <name evidence="2" type="ORF">B0H16DRAFT_1586294</name>
</gene>
<sequence>MVERGFAEGGGMYRRDASWDDELEIQEREREEEEKRAPAPVPAGAQSTPIQVLFLSREKFDLWTKHSAKSKKLTPWQEARHIANEPELVAGLRAGLAGLCRTVTPVPGRPIAHTRGPHDCTYTDADALPSAWGVRMHGREATALGVAVGGRGAPVQVPATHADTASTTPNPRLGGKDTEGMVNERRDDSPPAHDTRASLPPRALRFATLDPTTSALATQLGAIGRADVVVSVHAGALGLSLFLPTGRASVVELVTTGAQGNHHFHNMAHMMGMQYRRVDVKKTVDVSAVVRAVREVVEERLER</sequence>
<name>A0AAD7HXV7_9AGAR</name>
<dbReference type="AlphaFoldDB" id="A0AAD7HXV7"/>
<dbReference type="PANTHER" id="PTHR20961:SF38">
    <property type="entry name" value="PROTEIN O-LINKED-MANNOSE BETA-1,4-N-ACETYLGLUCOSAMINYLTRANSFERASE 2"/>
    <property type="match status" value="1"/>
</dbReference>
<feature type="region of interest" description="Disordered" evidence="1">
    <location>
        <begin position="1"/>
        <end position="47"/>
    </location>
</feature>
<evidence type="ECO:0000313" key="2">
    <source>
        <dbReference type="EMBL" id="KAJ7729767.1"/>
    </source>
</evidence>
<reference evidence="2" key="1">
    <citation type="submission" date="2023-03" db="EMBL/GenBank/DDBJ databases">
        <title>Massive genome expansion in bonnet fungi (Mycena s.s.) driven by repeated elements and novel gene families across ecological guilds.</title>
        <authorList>
            <consortium name="Lawrence Berkeley National Laboratory"/>
            <person name="Harder C.B."/>
            <person name="Miyauchi S."/>
            <person name="Viragh M."/>
            <person name="Kuo A."/>
            <person name="Thoen E."/>
            <person name="Andreopoulos B."/>
            <person name="Lu D."/>
            <person name="Skrede I."/>
            <person name="Drula E."/>
            <person name="Henrissat B."/>
            <person name="Morin E."/>
            <person name="Kohler A."/>
            <person name="Barry K."/>
            <person name="LaButti K."/>
            <person name="Morin E."/>
            <person name="Salamov A."/>
            <person name="Lipzen A."/>
            <person name="Mereny Z."/>
            <person name="Hegedus B."/>
            <person name="Baldrian P."/>
            <person name="Stursova M."/>
            <person name="Weitz H."/>
            <person name="Taylor A."/>
            <person name="Grigoriev I.V."/>
            <person name="Nagy L.G."/>
            <person name="Martin F."/>
            <person name="Kauserud H."/>
        </authorList>
    </citation>
    <scope>NUCLEOTIDE SEQUENCE</scope>
    <source>
        <strain evidence="2">CBHHK182m</strain>
    </source>
</reference>
<feature type="compositionally biased region" description="Basic and acidic residues" evidence="1">
    <location>
        <begin position="25"/>
        <end position="37"/>
    </location>
</feature>
<dbReference type="GO" id="GO:0097363">
    <property type="term" value="F:protein O-acetylglucosaminyltransferase activity"/>
    <property type="evidence" value="ECO:0007669"/>
    <property type="project" value="TreeGrafter"/>
</dbReference>
<dbReference type="InterPro" id="IPR007657">
    <property type="entry name" value="Glycosyltransferase_61"/>
</dbReference>
<protein>
    <recommendedName>
        <fullName evidence="4">Glycosyltransferase family 61 protein</fullName>
    </recommendedName>
</protein>
<evidence type="ECO:0000256" key="1">
    <source>
        <dbReference type="SAM" id="MobiDB-lite"/>
    </source>
</evidence>
<organism evidence="2 3">
    <name type="scientific">Mycena metata</name>
    <dbReference type="NCBI Taxonomy" id="1033252"/>
    <lineage>
        <taxon>Eukaryota</taxon>
        <taxon>Fungi</taxon>
        <taxon>Dikarya</taxon>
        <taxon>Basidiomycota</taxon>
        <taxon>Agaricomycotina</taxon>
        <taxon>Agaricomycetes</taxon>
        <taxon>Agaricomycetidae</taxon>
        <taxon>Agaricales</taxon>
        <taxon>Marasmiineae</taxon>
        <taxon>Mycenaceae</taxon>
        <taxon>Mycena</taxon>
    </lineage>
</organism>
<evidence type="ECO:0000313" key="3">
    <source>
        <dbReference type="Proteomes" id="UP001215598"/>
    </source>
</evidence>
<evidence type="ECO:0008006" key="4">
    <source>
        <dbReference type="Google" id="ProtNLM"/>
    </source>
</evidence>
<dbReference type="PANTHER" id="PTHR20961">
    <property type="entry name" value="GLYCOSYLTRANSFERASE"/>
    <property type="match status" value="1"/>
</dbReference>
<feature type="region of interest" description="Disordered" evidence="1">
    <location>
        <begin position="159"/>
        <end position="201"/>
    </location>
</feature>